<feature type="region of interest" description="Disordered" evidence="1">
    <location>
        <begin position="366"/>
        <end position="399"/>
    </location>
</feature>
<dbReference type="GeneID" id="92039040"/>
<sequence>MTNARVPQASKHRQESEKRINVMLLAIQDRLLGLKLYSHIYTGRHGLDQQLQSKIFIAYHIFVSFCTAVVEYYELGGFVRWLLSLTHATGLEDKAASVQGAIGAVRQVGEELLHKSAAEIKKKLQSVEQMNKSQLAEISGRFLLPFPDSLVQFELTTVQNSSSEFKIYNRVRTVKTWKGYVKPWDWITYSFGSNVVDRLAEVEAQPAFHAWLDSPRSCVLVLAGRNQVHEAAHCWLSLIAIELVKRLSKSSTPELFTFFMVGERGMDDTFDHTLSTIAYRLLSRHRGVLRNKVAYDRLWTALQDYRNMKADESARRHEVHRALRNVVLAVLDLFEPGQTVWIILDRLDQCQCATGEQELPPKGCAQELGKLGGGQGAGSEAKSLGGGQFLGLERGGAEG</sequence>
<reference evidence="2 3" key="1">
    <citation type="submission" date="2023-01" db="EMBL/GenBank/DDBJ databases">
        <title>Analysis of 21 Apiospora genomes using comparative genomics revels a genus with tremendous synthesis potential of carbohydrate active enzymes and secondary metabolites.</title>
        <authorList>
            <person name="Sorensen T."/>
        </authorList>
    </citation>
    <scope>NUCLEOTIDE SEQUENCE [LARGE SCALE GENOMIC DNA]</scope>
    <source>
        <strain evidence="2 3">CBS 114990</strain>
    </source>
</reference>
<organism evidence="2 3">
    <name type="scientific">Apiospora hydei</name>
    <dbReference type="NCBI Taxonomy" id="1337664"/>
    <lineage>
        <taxon>Eukaryota</taxon>
        <taxon>Fungi</taxon>
        <taxon>Dikarya</taxon>
        <taxon>Ascomycota</taxon>
        <taxon>Pezizomycotina</taxon>
        <taxon>Sordariomycetes</taxon>
        <taxon>Xylariomycetidae</taxon>
        <taxon>Amphisphaeriales</taxon>
        <taxon>Apiosporaceae</taxon>
        <taxon>Apiospora</taxon>
    </lineage>
</organism>
<protein>
    <submittedName>
        <fullName evidence="2">Uncharacterized protein</fullName>
    </submittedName>
</protein>
<evidence type="ECO:0000313" key="3">
    <source>
        <dbReference type="Proteomes" id="UP001433268"/>
    </source>
</evidence>
<gene>
    <name evidence="2" type="ORF">PG997_001665</name>
</gene>
<dbReference type="Proteomes" id="UP001433268">
    <property type="component" value="Unassembled WGS sequence"/>
</dbReference>
<proteinExistence type="predicted"/>
<dbReference type="EMBL" id="JAQQWN010000002">
    <property type="protein sequence ID" value="KAK8094980.1"/>
    <property type="molecule type" value="Genomic_DNA"/>
</dbReference>
<name>A0ABR1XE77_9PEZI</name>
<evidence type="ECO:0000313" key="2">
    <source>
        <dbReference type="EMBL" id="KAK8094980.1"/>
    </source>
</evidence>
<dbReference type="RefSeq" id="XP_066675753.1">
    <property type="nucleotide sequence ID" value="XM_066805980.1"/>
</dbReference>
<keyword evidence="3" id="KW-1185">Reference proteome</keyword>
<comment type="caution">
    <text evidence="2">The sequence shown here is derived from an EMBL/GenBank/DDBJ whole genome shotgun (WGS) entry which is preliminary data.</text>
</comment>
<evidence type="ECO:0000256" key="1">
    <source>
        <dbReference type="SAM" id="MobiDB-lite"/>
    </source>
</evidence>
<accession>A0ABR1XE77</accession>